<sequence>MTASGKLAEANPCTSLQAPTDPGDDVQCLGDRPANKRKARCDTTTSSEARRSRTDSTVAVVPPSNGSMINPDASWVAEELKSKILAHDFESLANVGIAPTVDEAFFDLLKAMSSLHLVEKKLSSEHQINERLKRELSNEKSKTALAHETIAFKNRDIATLEAKLVERDHATTDLKADN</sequence>
<keyword evidence="2" id="KW-1185">Reference proteome</keyword>
<feature type="region of interest" description="Disordered" evidence="1">
    <location>
        <begin position="1"/>
        <end position="65"/>
    </location>
</feature>
<evidence type="ECO:0000313" key="2">
    <source>
        <dbReference type="Proteomes" id="UP000694864"/>
    </source>
</evidence>
<protein>
    <submittedName>
        <fullName evidence="3">Uncharacterized protein LOC104777856</fullName>
    </submittedName>
</protein>
<dbReference type="GeneID" id="104777856"/>
<dbReference type="RefSeq" id="XP_019097816.1">
    <property type="nucleotide sequence ID" value="XM_019242271.1"/>
</dbReference>
<organism evidence="2 3">
    <name type="scientific">Camelina sativa</name>
    <name type="common">False flax</name>
    <name type="synonym">Myagrum sativum</name>
    <dbReference type="NCBI Taxonomy" id="90675"/>
    <lineage>
        <taxon>Eukaryota</taxon>
        <taxon>Viridiplantae</taxon>
        <taxon>Streptophyta</taxon>
        <taxon>Embryophyta</taxon>
        <taxon>Tracheophyta</taxon>
        <taxon>Spermatophyta</taxon>
        <taxon>Magnoliopsida</taxon>
        <taxon>eudicotyledons</taxon>
        <taxon>Gunneridae</taxon>
        <taxon>Pentapetalae</taxon>
        <taxon>rosids</taxon>
        <taxon>malvids</taxon>
        <taxon>Brassicales</taxon>
        <taxon>Brassicaceae</taxon>
        <taxon>Camelineae</taxon>
        <taxon>Camelina</taxon>
    </lineage>
</organism>
<gene>
    <name evidence="3" type="primary">LOC104777856</name>
</gene>
<name>A0ABM1RFM8_CAMSA</name>
<proteinExistence type="predicted"/>
<reference evidence="2" key="1">
    <citation type="journal article" date="2014" name="Nat. Commun.">
        <title>The emerging biofuel crop Camelina sativa retains a highly undifferentiated hexaploid genome structure.</title>
        <authorList>
            <person name="Kagale S."/>
            <person name="Koh C."/>
            <person name="Nixon J."/>
            <person name="Bollina V."/>
            <person name="Clarke W.E."/>
            <person name="Tuteja R."/>
            <person name="Spillane C."/>
            <person name="Robinson S.J."/>
            <person name="Links M.G."/>
            <person name="Clarke C."/>
            <person name="Higgins E.E."/>
            <person name="Huebert T."/>
            <person name="Sharpe A.G."/>
            <person name="Parkin I.A."/>
        </authorList>
    </citation>
    <scope>NUCLEOTIDE SEQUENCE [LARGE SCALE GENOMIC DNA]</scope>
    <source>
        <strain evidence="2">cv. DH55</strain>
    </source>
</reference>
<dbReference type="Proteomes" id="UP000694864">
    <property type="component" value="Chromosome 3"/>
</dbReference>
<accession>A0ABM1RFM8</accession>
<reference evidence="3" key="2">
    <citation type="submission" date="2025-08" db="UniProtKB">
        <authorList>
            <consortium name="RefSeq"/>
        </authorList>
    </citation>
    <scope>IDENTIFICATION</scope>
    <source>
        <tissue evidence="3">Leaf</tissue>
    </source>
</reference>
<evidence type="ECO:0000256" key="1">
    <source>
        <dbReference type="SAM" id="MobiDB-lite"/>
    </source>
</evidence>
<evidence type="ECO:0000313" key="3">
    <source>
        <dbReference type="RefSeq" id="XP_019097816.1"/>
    </source>
</evidence>